<evidence type="ECO:0000256" key="4">
    <source>
        <dbReference type="ARBA" id="ARBA00022670"/>
    </source>
</evidence>
<dbReference type="EMBL" id="GDJX01019410">
    <property type="protein sequence ID" value="JAT48526.1"/>
    <property type="molecule type" value="Transcribed_RNA"/>
</dbReference>
<dbReference type="GO" id="GO:0004843">
    <property type="term" value="F:cysteine-type deubiquitinase activity"/>
    <property type="evidence" value="ECO:0007669"/>
    <property type="project" value="UniProtKB-EC"/>
</dbReference>
<dbReference type="PANTHER" id="PTHR14159">
    <property type="entry name" value="ATAXIN-3-RELATED"/>
    <property type="match status" value="1"/>
</dbReference>
<organism evidence="14">
    <name type="scientific">Anthurium amnicola</name>
    <dbReference type="NCBI Taxonomy" id="1678845"/>
    <lineage>
        <taxon>Eukaryota</taxon>
        <taxon>Viridiplantae</taxon>
        <taxon>Streptophyta</taxon>
        <taxon>Embryophyta</taxon>
        <taxon>Tracheophyta</taxon>
        <taxon>Spermatophyta</taxon>
        <taxon>Magnoliopsida</taxon>
        <taxon>Liliopsida</taxon>
        <taxon>Araceae</taxon>
        <taxon>Pothoideae</taxon>
        <taxon>Potheae</taxon>
        <taxon>Anthurium</taxon>
    </lineage>
</organism>
<feature type="non-terminal residue" evidence="14">
    <location>
        <position position="104"/>
    </location>
</feature>
<keyword evidence="4" id="KW-0645">Protease</keyword>
<sequence length="104" mass="11321">ALCMLFSCFHRRTEFLSRVFGRVWKGVGMEGGSPSNGGLLYHEVQESKLCAVHCVNTVLQGPFFTELDLAALASDLDQRERQMMTENDGSGASAGVGDFLSEDS</sequence>
<keyword evidence="5" id="KW-0833">Ubl conjugation pathway</keyword>
<evidence type="ECO:0000256" key="8">
    <source>
        <dbReference type="ARBA" id="ARBA00023015"/>
    </source>
</evidence>
<dbReference type="PROSITE" id="PS50957">
    <property type="entry name" value="JOSEPHIN"/>
    <property type="match status" value="1"/>
</dbReference>
<dbReference type="AlphaFoldDB" id="A0A1D1Y1K5"/>
<keyword evidence="6" id="KW-0378">Hydrolase</keyword>
<evidence type="ECO:0000259" key="13">
    <source>
        <dbReference type="PROSITE" id="PS50957"/>
    </source>
</evidence>
<evidence type="ECO:0000256" key="1">
    <source>
        <dbReference type="ARBA" id="ARBA00000707"/>
    </source>
</evidence>
<dbReference type="Gene3D" id="1.10.287.10">
    <property type="entry name" value="S15/NS1, RNA-binding"/>
    <property type="match status" value="1"/>
</dbReference>
<dbReference type="Pfam" id="PF02099">
    <property type="entry name" value="Josephin"/>
    <property type="match status" value="1"/>
</dbReference>
<feature type="non-terminal residue" evidence="14">
    <location>
        <position position="1"/>
    </location>
</feature>
<evidence type="ECO:0000256" key="3">
    <source>
        <dbReference type="ARBA" id="ARBA00012759"/>
    </source>
</evidence>
<keyword evidence="8" id="KW-0805">Transcription regulation</keyword>
<comment type="catalytic activity">
    <reaction evidence="1">
        <text>Thiol-dependent hydrolysis of ester, thioester, amide, peptide and isopeptide bonds formed by the C-terminal Gly of ubiquitin (a 76-residue protein attached to proteins as an intracellular targeting signal).</text>
        <dbReference type="EC" id="3.4.19.12"/>
    </reaction>
</comment>
<feature type="domain" description="Josephin" evidence="13">
    <location>
        <begin position="37"/>
        <end position="104"/>
    </location>
</feature>
<reference evidence="14" key="1">
    <citation type="submission" date="2015-07" db="EMBL/GenBank/DDBJ databases">
        <title>Transcriptome Assembly of Anthurium amnicola.</title>
        <authorList>
            <person name="Suzuki J."/>
        </authorList>
    </citation>
    <scope>NUCLEOTIDE SEQUENCE</scope>
</reference>
<keyword evidence="9" id="KW-0804">Transcription</keyword>
<evidence type="ECO:0000256" key="10">
    <source>
        <dbReference type="ARBA" id="ARBA00023242"/>
    </source>
</evidence>
<name>A0A1D1Y1K5_9ARAE</name>
<accession>A0A1D1Y1K5</accession>
<evidence type="ECO:0000256" key="7">
    <source>
        <dbReference type="ARBA" id="ARBA00022807"/>
    </source>
</evidence>
<feature type="region of interest" description="Disordered" evidence="12">
    <location>
        <begin position="80"/>
        <end position="104"/>
    </location>
</feature>
<evidence type="ECO:0000256" key="6">
    <source>
        <dbReference type="ARBA" id="ARBA00022801"/>
    </source>
</evidence>
<keyword evidence="7" id="KW-0788">Thiol protease</keyword>
<protein>
    <recommendedName>
        <fullName evidence="3">ubiquitinyl hydrolase 1</fullName>
        <ecNumber evidence="3">3.4.19.12</ecNumber>
    </recommendedName>
</protein>
<evidence type="ECO:0000313" key="14">
    <source>
        <dbReference type="EMBL" id="JAT48526.1"/>
    </source>
</evidence>
<dbReference type="PANTHER" id="PTHR14159:SF0">
    <property type="entry name" value="ATAXIN-3-RELATED"/>
    <property type="match status" value="1"/>
</dbReference>
<evidence type="ECO:0000256" key="9">
    <source>
        <dbReference type="ARBA" id="ARBA00023163"/>
    </source>
</evidence>
<evidence type="ECO:0000256" key="5">
    <source>
        <dbReference type="ARBA" id="ARBA00022786"/>
    </source>
</evidence>
<dbReference type="EC" id="3.4.19.12" evidence="3"/>
<dbReference type="InterPro" id="IPR033865">
    <property type="entry name" value="Ataxin-3"/>
</dbReference>
<dbReference type="GO" id="GO:0016579">
    <property type="term" value="P:protein deubiquitination"/>
    <property type="evidence" value="ECO:0007669"/>
    <property type="project" value="InterPro"/>
</dbReference>
<keyword evidence="10" id="KW-0539">Nucleus</keyword>
<dbReference type="GO" id="GO:0006508">
    <property type="term" value="P:proteolysis"/>
    <property type="evidence" value="ECO:0007669"/>
    <property type="project" value="UniProtKB-KW"/>
</dbReference>
<dbReference type="GO" id="GO:0005634">
    <property type="term" value="C:nucleus"/>
    <property type="evidence" value="ECO:0007669"/>
    <property type="project" value="UniProtKB-SubCell"/>
</dbReference>
<dbReference type="InterPro" id="IPR006155">
    <property type="entry name" value="Josephin"/>
</dbReference>
<evidence type="ECO:0000256" key="11">
    <source>
        <dbReference type="PROSITE-ProRule" id="PRU00331"/>
    </source>
</evidence>
<evidence type="ECO:0000256" key="12">
    <source>
        <dbReference type="SAM" id="MobiDB-lite"/>
    </source>
</evidence>
<comment type="caution">
    <text evidence="11">Lacks conserved residue(s) required for the propagation of feature annotation.</text>
</comment>
<gene>
    <name evidence="14" type="primary">Os01g0851400_2</name>
    <name evidence="14" type="ORF">g.16237</name>
</gene>
<evidence type="ECO:0000256" key="2">
    <source>
        <dbReference type="ARBA" id="ARBA00004123"/>
    </source>
</evidence>
<proteinExistence type="predicted"/>
<comment type="subcellular location">
    <subcellularLocation>
        <location evidence="2">Nucleus</location>
    </subcellularLocation>
</comment>